<keyword evidence="1 2" id="KW-0732">Signal</keyword>
<dbReference type="PROSITE" id="PS51208">
    <property type="entry name" value="AUTOTRANSPORTER"/>
    <property type="match status" value="1"/>
</dbReference>
<dbReference type="Proteomes" id="UP001499951">
    <property type="component" value="Unassembled WGS sequence"/>
</dbReference>
<accession>A0ABP3PI17</accession>
<organism evidence="4 5">
    <name type="scientific">Rhizomicrobium electricum</name>
    <dbReference type="NCBI Taxonomy" id="480070"/>
    <lineage>
        <taxon>Bacteria</taxon>
        <taxon>Pseudomonadati</taxon>
        <taxon>Pseudomonadota</taxon>
        <taxon>Alphaproteobacteria</taxon>
        <taxon>Micropepsales</taxon>
        <taxon>Micropepsaceae</taxon>
        <taxon>Rhizomicrobium</taxon>
    </lineage>
</organism>
<proteinExistence type="predicted"/>
<dbReference type="NCBIfam" id="TIGR01414">
    <property type="entry name" value="autotrans_barl"/>
    <property type="match status" value="1"/>
</dbReference>
<keyword evidence="5" id="KW-1185">Reference proteome</keyword>
<dbReference type="SMART" id="SM00869">
    <property type="entry name" value="Autotransporter"/>
    <property type="match status" value="1"/>
</dbReference>
<dbReference type="InterPro" id="IPR012332">
    <property type="entry name" value="Autotransporter_pectin_lyase_C"/>
</dbReference>
<evidence type="ECO:0000256" key="1">
    <source>
        <dbReference type="ARBA" id="ARBA00022729"/>
    </source>
</evidence>
<gene>
    <name evidence="4" type="ORF">GCM10008942_10860</name>
</gene>
<dbReference type="InterPro" id="IPR005546">
    <property type="entry name" value="Autotransporte_beta"/>
</dbReference>
<dbReference type="SUPFAM" id="SSF51126">
    <property type="entry name" value="Pectin lyase-like"/>
    <property type="match status" value="3"/>
</dbReference>
<evidence type="ECO:0000313" key="4">
    <source>
        <dbReference type="EMBL" id="GAA0564333.1"/>
    </source>
</evidence>
<dbReference type="Gene3D" id="2.160.20.20">
    <property type="match status" value="4"/>
</dbReference>
<dbReference type="InterPro" id="IPR011050">
    <property type="entry name" value="Pectin_lyase_fold/virulence"/>
</dbReference>
<reference evidence="5" key="1">
    <citation type="journal article" date="2019" name="Int. J. Syst. Evol. Microbiol.">
        <title>The Global Catalogue of Microorganisms (GCM) 10K type strain sequencing project: providing services to taxonomists for standard genome sequencing and annotation.</title>
        <authorList>
            <consortium name="The Broad Institute Genomics Platform"/>
            <consortium name="The Broad Institute Genome Sequencing Center for Infectious Disease"/>
            <person name="Wu L."/>
            <person name="Ma J."/>
        </authorList>
    </citation>
    <scope>NUCLEOTIDE SEQUENCE [LARGE SCALE GENOMIC DNA]</scope>
    <source>
        <strain evidence="5">JCM 15089</strain>
    </source>
</reference>
<dbReference type="PANTHER" id="PTHR35037">
    <property type="entry name" value="C-TERMINAL REGION OF AIDA-LIKE PROTEIN"/>
    <property type="match status" value="1"/>
</dbReference>
<name>A0ABP3PI17_9PROT</name>
<dbReference type="InterPro" id="IPR013425">
    <property type="entry name" value="Autotrns_rpt"/>
</dbReference>
<dbReference type="Gene3D" id="2.40.128.130">
    <property type="entry name" value="Autotransporter beta-domain"/>
    <property type="match status" value="1"/>
</dbReference>
<feature type="signal peptide" evidence="2">
    <location>
        <begin position="1"/>
        <end position="28"/>
    </location>
</feature>
<evidence type="ECO:0000256" key="2">
    <source>
        <dbReference type="SAM" id="SignalP"/>
    </source>
</evidence>
<dbReference type="SUPFAM" id="SSF103515">
    <property type="entry name" value="Autotransporter"/>
    <property type="match status" value="1"/>
</dbReference>
<dbReference type="InterPro" id="IPR036709">
    <property type="entry name" value="Autotransporte_beta_dom_sf"/>
</dbReference>
<dbReference type="PANTHER" id="PTHR35037:SF3">
    <property type="entry name" value="C-TERMINAL REGION OF AIDA-LIKE PROTEIN"/>
    <property type="match status" value="1"/>
</dbReference>
<dbReference type="NCBIfam" id="TIGR02601">
    <property type="entry name" value="autotrns_rpt"/>
    <property type="match status" value="6"/>
</dbReference>
<dbReference type="InterPro" id="IPR006315">
    <property type="entry name" value="OM_autotransptr_brl_dom"/>
</dbReference>
<evidence type="ECO:0000313" key="5">
    <source>
        <dbReference type="Proteomes" id="UP001499951"/>
    </source>
</evidence>
<dbReference type="InterPro" id="IPR051551">
    <property type="entry name" value="Autotransporter_adhesion"/>
</dbReference>
<dbReference type="Pfam" id="PF12951">
    <property type="entry name" value="PATR"/>
    <property type="match status" value="8"/>
</dbReference>
<sequence length="1282" mass="127411">MHLRHVTKTLLMGTCASVVLAAFSPACATPDFLSFTTTGNGFTGWTTYGTTTGSSATLKTISTTDTVTLGDGVNGDKIKRPYSLAPATGQSMARIATYNSGSSGATYNLKGSESLFGLTSGTFTTVFTDLQDEGQPTNFGALTETITLDPGNYTFYWAYAAQDYHPYNDGVLFALSGNGINRVDVLADNGNDSGGGGAQAGTVVVGTFGTTQWTSHTFSIDTAGTYQLSFVAYNWGPTSHPSDRSVDPLFYIGASAGTMTVGTLSPIDTAHAFYLATNLGSTVTPDFKGGTLRVDASGIISSAFTVEAVAGNTIDAYGNSGVFSGVLSGPGGLVIKDSVGGGLVTFKGANAYSGGTTIDAGATLLIGGGGTTGSITGNVTNNGTLGFYRSDSITYSGAISGTGALIQAGTGTLILTGASAYSGGTLISSGTLQLGNGGTTGSIIGDVVDNGTLAYNRSDTIAYTGAISGSGTLVVNNGTLILAGANTYTGGTLISAGTLQVGDGGTAGAIAGDVTDNTALFFNRSDAITYAGAISGTGSLTQVGSGTLILTGANTYTGGTVISSGTLQVGGGGTTGSIAGDVLNNGALVFNRSDAVTYTGAIFSSGSLTQAGSGTLILTGANTYSGGTTISAGTLQIGNGGTTGSVTGNIANNGTLAFNRSNSLVYGNTISGTGGVSVGGGGTVIFTGSNTYTGRTSIAAGSTLQIGDGGTTGSIVSDVVNQGILAFDRSDTVTFTGNVTGNGTLVQNGTGKVIVTTNYTGKTIVNSGTLQIGNGSSSGTVTGNIVNNATVVYGQAAATTYTGVISGTGGVNVAGGGVVILNGSNTYTGPTTITAGSLIIGDSTHPSAGVLGGVTLGNNGLIGGYGTIGGNLIAGGGIVSPGNSIGTLTVAGNYTQSASSTLAIEISPSTSDKLVVGGTAQLGGTLALSLAPGDYGTRSFAIVTAGSISGTFATVNYTGGASGMVYGVVYAPKEVEVAMAPKTSGQIYGDLVSESLDTAVVLNRATLERVSGASDKGWTVWSRALAGASRTTGSGTVADFNSQLWGVISGVDYGFGNGAKLSGVFSYTRNLVSVHGANDKATADGYFFAVAGHIPVQAFRVDLTGFVQHNVIDVARRSGNADSHTTNLVGGGSVQVGYPLQGGDILPFARLTVASLDADGFTESQAAGLALGVGGVSRTAVRGMLGIEAVHVFTTENGTRLEPRLTLGLEEEFGDRDRTLGMRFAGTAFGGPAATPSPLSILVGTGLTAKMSNRLDLHVGVNGRVSNAQQEGILDLGMRYAF</sequence>
<feature type="chain" id="PRO_5047357276" description="Autotransporter domain-containing protein" evidence="2">
    <location>
        <begin position="29"/>
        <end position="1282"/>
    </location>
</feature>
<dbReference type="EMBL" id="BAAADD010000003">
    <property type="protein sequence ID" value="GAA0564333.1"/>
    <property type="molecule type" value="Genomic_DNA"/>
</dbReference>
<feature type="domain" description="Autotransporter" evidence="3">
    <location>
        <begin position="1013"/>
        <end position="1282"/>
    </location>
</feature>
<dbReference type="Pfam" id="PF03797">
    <property type="entry name" value="Autotransporter"/>
    <property type="match status" value="1"/>
</dbReference>
<protein>
    <recommendedName>
        <fullName evidence="3">Autotransporter domain-containing protein</fullName>
    </recommendedName>
</protein>
<comment type="caution">
    <text evidence="4">The sequence shown here is derived from an EMBL/GenBank/DDBJ whole genome shotgun (WGS) entry which is preliminary data.</text>
</comment>
<evidence type="ECO:0000259" key="3">
    <source>
        <dbReference type="PROSITE" id="PS51208"/>
    </source>
</evidence>